<dbReference type="EC" id="3.1.3.7" evidence="3"/>
<evidence type="ECO:0000256" key="8">
    <source>
        <dbReference type="ARBA" id="ARBA00044479"/>
    </source>
</evidence>
<evidence type="ECO:0000313" key="15">
    <source>
        <dbReference type="Proteomes" id="UP000320475"/>
    </source>
</evidence>
<accession>A0A507D3Z6</accession>
<dbReference type="PROSITE" id="PS00629">
    <property type="entry name" value="IMP_1"/>
    <property type="match status" value="1"/>
</dbReference>
<feature type="binding site" evidence="10">
    <location>
        <position position="249"/>
    </location>
    <ligand>
        <name>Mg(2+)</name>
        <dbReference type="ChEBI" id="CHEBI:18420"/>
        <label>1</label>
        <note>catalytic</note>
    </ligand>
</feature>
<dbReference type="GO" id="GO:0008441">
    <property type="term" value="F:3'(2'),5'-bisphosphate nucleotidase activity"/>
    <property type="evidence" value="ECO:0007669"/>
    <property type="project" value="UniProtKB-EC"/>
</dbReference>
<protein>
    <recommendedName>
        <fullName evidence="3">3'(2'),5'-bisphosphate nucleotidase</fullName>
        <ecNumber evidence="3">3.1.3.7</ecNumber>
    </recommendedName>
</protein>
<organism evidence="12 15">
    <name type="scientific">Synchytrium endobioticum</name>
    <dbReference type="NCBI Taxonomy" id="286115"/>
    <lineage>
        <taxon>Eukaryota</taxon>
        <taxon>Fungi</taxon>
        <taxon>Fungi incertae sedis</taxon>
        <taxon>Chytridiomycota</taxon>
        <taxon>Chytridiomycota incertae sedis</taxon>
        <taxon>Chytridiomycetes</taxon>
        <taxon>Synchytriales</taxon>
        <taxon>Synchytriaceae</taxon>
        <taxon>Synchytrium</taxon>
    </lineage>
</organism>
<dbReference type="AlphaFoldDB" id="A0A507D3Z6"/>
<comment type="catalytic activity">
    <reaction evidence="9">
        <text>3'-phosphoadenylyl sulfate + H2O = adenosine 5'-phosphosulfate + phosphate</text>
        <dbReference type="Rhea" id="RHEA:77639"/>
        <dbReference type="ChEBI" id="CHEBI:15377"/>
        <dbReference type="ChEBI" id="CHEBI:43474"/>
        <dbReference type="ChEBI" id="CHEBI:58243"/>
        <dbReference type="ChEBI" id="CHEBI:58339"/>
        <dbReference type="EC" id="3.1.3.7"/>
    </reaction>
    <physiologicalReaction direction="left-to-right" evidence="9">
        <dbReference type="Rhea" id="RHEA:77640"/>
    </physiologicalReaction>
</comment>
<keyword evidence="14" id="KW-1185">Reference proteome</keyword>
<dbReference type="NCBIfam" id="TIGR01330">
    <property type="entry name" value="bisphos_HAL2"/>
    <property type="match status" value="1"/>
</dbReference>
<dbReference type="PANTHER" id="PTHR43200">
    <property type="entry name" value="PHOSPHATASE"/>
    <property type="match status" value="1"/>
</dbReference>
<comment type="caution">
    <text evidence="12">The sequence shown here is derived from an EMBL/GenBank/DDBJ whole genome shotgun (WGS) entry which is preliminary data.</text>
</comment>
<dbReference type="GO" id="GO:0046854">
    <property type="term" value="P:phosphatidylinositol phosphate biosynthetic process"/>
    <property type="evidence" value="ECO:0007669"/>
    <property type="project" value="InterPro"/>
</dbReference>
<feature type="binding site" evidence="10">
    <location>
        <position position="105"/>
    </location>
    <ligand>
        <name>Mg(2+)</name>
        <dbReference type="ChEBI" id="CHEBI:18420"/>
        <label>1</label>
        <note>catalytic</note>
    </ligand>
</feature>
<evidence type="ECO:0000256" key="4">
    <source>
        <dbReference type="ARBA" id="ARBA00022723"/>
    </source>
</evidence>
<evidence type="ECO:0000256" key="1">
    <source>
        <dbReference type="ARBA" id="ARBA00001946"/>
    </source>
</evidence>
<feature type="chain" id="PRO_5033463865" description="3'(2'),5'-bisphosphate nucleotidase" evidence="11">
    <location>
        <begin position="16"/>
        <end position="308"/>
    </location>
</feature>
<dbReference type="GO" id="GO:0046872">
    <property type="term" value="F:metal ion binding"/>
    <property type="evidence" value="ECO:0007669"/>
    <property type="project" value="UniProtKB-KW"/>
</dbReference>
<dbReference type="InterPro" id="IPR000760">
    <property type="entry name" value="Inositol_monophosphatase-like"/>
</dbReference>
<gene>
    <name evidence="12" type="primary">MET22</name>
    <name evidence="12" type="ORF">SeLEV6574_g03365</name>
    <name evidence="13" type="ORF">SeMB42_g02927</name>
</gene>
<dbReference type="FunFam" id="3.40.190.80:FF:000003">
    <property type="entry name" value="PAP-specific phosphatase HAL2-like"/>
    <property type="match status" value="1"/>
</dbReference>
<dbReference type="SUPFAM" id="SSF56655">
    <property type="entry name" value="Carbohydrate phosphatase"/>
    <property type="match status" value="1"/>
</dbReference>
<dbReference type="Pfam" id="PF00459">
    <property type="entry name" value="Inositol_P"/>
    <property type="match status" value="1"/>
</dbReference>
<comment type="similarity">
    <text evidence="2">Belongs to the inositol monophosphatase superfamily.</text>
</comment>
<evidence type="ECO:0000256" key="9">
    <source>
        <dbReference type="ARBA" id="ARBA00044484"/>
    </source>
</evidence>
<comment type="cofactor">
    <cofactor evidence="1 10">
        <name>Mg(2+)</name>
        <dbReference type="ChEBI" id="CHEBI:18420"/>
    </cofactor>
</comment>
<evidence type="ECO:0000256" key="5">
    <source>
        <dbReference type="ARBA" id="ARBA00022801"/>
    </source>
</evidence>
<dbReference type="InterPro" id="IPR051090">
    <property type="entry name" value="Inositol_monoP_superfamily"/>
</dbReference>
<dbReference type="Proteomes" id="UP000320475">
    <property type="component" value="Unassembled WGS sequence"/>
</dbReference>
<evidence type="ECO:0000256" key="6">
    <source>
        <dbReference type="ARBA" id="ARBA00022842"/>
    </source>
</evidence>
<dbReference type="PRINTS" id="PR00377">
    <property type="entry name" value="IMPHPHTASES"/>
</dbReference>
<evidence type="ECO:0000256" key="7">
    <source>
        <dbReference type="ARBA" id="ARBA00044466"/>
    </source>
</evidence>
<comment type="catalytic activity">
    <reaction evidence="7">
        <text>adenosine 2',5'-bisphosphate + H2O = AMP + phosphate</text>
        <dbReference type="Rhea" id="RHEA:77643"/>
        <dbReference type="ChEBI" id="CHEBI:15377"/>
        <dbReference type="ChEBI" id="CHEBI:43474"/>
        <dbReference type="ChEBI" id="CHEBI:194156"/>
        <dbReference type="ChEBI" id="CHEBI:456215"/>
        <dbReference type="EC" id="3.1.3.7"/>
    </reaction>
    <physiologicalReaction direction="left-to-right" evidence="7">
        <dbReference type="Rhea" id="RHEA:77644"/>
    </physiologicalReaction>
</comment>
<keyword evidence="11" id="KW-0732">Signal</keyword>
<dbReference type="OrthoDB" id="411145at2759"/>
<dbReference type="PROSITE" id="PS00630">
    <property type="entry name" value="IMP_2"/>
    <property type="match status" value="1"/>
</dbReference>
<feature type="signal peptide" evidence="11">
    <location>
        <begin position="1"/>
        <end position="15"/>
    </location>
</feature>
<feature type="binding site" evidence="10">
    <location>
        <position position="102"/>
    </location>
    <ligand>
        <name>Mg(2+)</name>
        <dbReference type="ChEBI" id="CHEBI:18420"/>
        <label>1</label>
        <note>catalytic</note>
    </ligand>
</feature>
<keyword evidence="6 10" id="KW-0460">Magnesium</keyword>
<evidence type="ECO:0000256" key="2">
    <source>
        <dbReference type="ARBA" id="ARBA00009759"/>
    </source>
</evidence>
<name>A0A507D3Z6_9FUNG</name>
<dbReference type="CDD" id="cd01517">
    <property type="entry name" value="PAP_phosphatase"/>
    <property type="match status" value="1"/>
</dbReference>
<dbReference type="STRING" id="286115.A0A507D3Z6"/>
<dbReference type="PANTHER" id="PTHR43200:SF6">
    <property type="entry name" value="3'(2'),5'-BISPHOSPHATE NUCLEOTIDASE"/>
    <property type="match status" value="1"/>
</dbReference>
<reference evidence="14 15" key="1">
    <citation type="journal article" date="2019" name="Sci. Rep.">
        <title>Comparative genomics of chytrid fungi reveal insights into the obligate biotrophic and pathogenic lifestyle of Synchytrium endobioticum.</title>
        <authorList>
            <person name="van de Vossenberg B.T.L.H."/>
            <person name="Warris S."/>
            <person name="Nguyen H.D.T."/>
            <person name="van Gent-Pelzer M.P.E."/>
            <person name="Joly D.L."/>
            <person name="van de Geest H.C."/>
            <person name="Bonants P.J.M."/>
            <person name="Smith D.S."/>
            <person name="Levesque C.A."/>
            <person name="van der Lee T.A.J."/>
        </authorList>
    </citation>
    <scope>NUCLEOTIDE SEQUENCE [LARGE SCALE GENOMIC DNA]</scope>
    <source>
        <strain evidence="12 15">LEV6574</strain>
        <strain evidence="13 14">MB42</strain>
    </source>
</reference>
<dbReference type="InterPro" id="IPR020583">
    <property type="entry name" value="Inositol_monoP_metal-BS"/>
</dbReference>
<dbReference type="VEuPathDB" id="FungiDB:SeMB42_g02927"/>
<dbReference type="Gene3D" id="3.40.190.80">
    <property type="match status" value="1"/>
</dbReference>
<dbReference type="InterPro" id="IPR006239">
    <property type="entry name" value="DPNP"/>
</dbReference>
<sequence length="308" mass="33175">MDVWILAVWHCCLHAYYIPIVADYGAQAVVNSVLLRTFPLYPIVGEEDASDLHKDSSLLAKVTHLANSVLDDKVPLSQAQVLTTIDAGSYSGGERGRFWTLDPIDGTKGFLRGEQYAVCLALIEDGIVKLGVMGCPNLPHRLDNSSGDRGIIFVAVKGEGAFQRAFDSDYETRIHVSSIKSPTEASFCESVEAAHSSQSGSAIIAQKLGITKPPIRMDSQCKYGCLARGESSIYLRLPTRADYEEKIWDHAGGSLIVEEAGGVVSDVTGARLDFSLGRTLKSNKGVVAANATIFPSVIEAVTNVLNEL</sequence>
<dbReference type="Proteomes" id="UP000317494">
    <property type="component" value="Unassembled WGS sequence"/>
</dbReference>
<evidence type="ECO:0000256" key="3">
    <source>
        <dbReference type="ARBA" id="ARBA00012633"/>
    </source>
</evidence>
<dbReference type="EMBL" id="QEAN01000097">
    <property type="protein sequence ID" value="TPX48615.1"/>
    <property type="molecule type" value="Genomic_DNA"/>
</dbReference>
<dbReference type="GO" id="GO:0000103">
    <property type="term" value="P:sulfate assimilation"/>
    <property type="evidence" value="ECO:0007669"/>
    <property type="project" value="TreeGrafter"/>
</dbReference>
<evidence type="ECO:0000313" key="14">
    <source>
        <dbReference type="Proteomes" id="UP000317494"/>
    </source>
</evidence>
<feature type="binding site" evidence="10">
    <location>
        <position position="104"/>
    </location>
    <ligand>
        <name>Mg(2+)</name>
        <dbReference type="ChEBI" id="CHEBI:18420"/>
        <label>1</label>
        <note>catalytic</note>
    </ligand>
</feature>
<dbReference type="EMBL" id="QEAM01000111">
    <property type="protein sequence ID" value="TPX46193.1"/>
    <property type="molecule type" value="Genomic_DNA"/>
</dbReference>
<evidence type="ECO:0000256" key="11">
    <source>
        <dbReference type="SAM" id="SignalP"/>
    </source>
</evidence>
<keyword evidence="4 10" id="KW-0479">Metal-binding</keyword>
<evidence type="ECO:0000313" key="12">
    <source>
        <dbReference type="EMBL" id="TPX46193.1"/>
    </source>
</evidence>
<dbReference type="Gene3D" id="3.30.540.10">
    <property type="entry name" value="Fructose-1,6-Bisphosphatase, subunit A, domain 1"/>
    <property type="match status" value="1"/>
</dbReference>
<comment type="catalytic activity">
    <reaction evidence="8">
        <text>adenosine 3',5'-bisphosphate + H2O = AMP + phosphate</text>
        <dbReference type="Rhea" id="RHEA:10040"/>
        <dbReference type="ChEBI" id="CHEBI:15377"/>
        <dbReference type="ChEBI" id="CHEBI:43474"/>
        <dbReference type="ChEBI" id="CHEBI:58343"/>
        <dbReference type="ChEBI" id="CHEBI:456215"/>
        <dbReference type="EC" id="3.1.3.7"/>
    </reaction>
    <physiologicalReaction direction="left-to-right" evidence="8">
        <dbReference type="Rhea" id="RHEA:10041"/>
    </physiologicalReaction>
</comment>
<evidence type="ECO:0000256" key="10">
    <source>
        <dbReference type="PIRSR" id="PIRSR600760-2"/>
    </source>
</evidence>
<proteinExistence type="inferred from homology"/>
<evidence type="ECO:0000313" key="13">
    <source>
        <dbReference type="EMBL" id="TPX48615.1"/>
    </source>
</evidence>
<keyword evidence="5" id="KW-0378">Hydrolase</keyword>
<dbReference type="InterPro" id="IPR020550">
    <property type="entry name" value="Inositol_monophosphatase_CS"/>
</dbReference>
<feature type="binding site" evidence="10">
    <location>
        <position position="46"/>
    </location>
    <ligand>
        <name>Mg(2+)</name>
        <dbReference type="ChEBI" id="CHEBI:18420"/>
        <label>1</label>
        <note>catalytic</note>
    </ligand>
</feature>